<protein>
    <submittedName>
        <fullName evidence="1">Uncharacterized protein</fullName>
    </submittedName>
</protein>
<organism evidence="1 2">
    <name type="scientific">Pseudocercospora musae</name>
    <dbReference type="NCBI Taxonomy" id="113226"/>
    <lineage>
        <taxon>Eukaryota</taxon>
        <taxon>Fungi</taxon>
        <taxon>Dikarya</taxon>
        <taxon>Ascomycota</taxon>
        <taxon>Pezizomycotina</taxon>
        <taxon>Dothideomycetes</taxon>
        <taxon>Dothideomycetidae</taxon>
        <taxon>Mycosphaerellales</taxon>
        <taxon>Mycosphaerellaceae</taxon>
        <taxon>Pseudocercospora</taxon>
    </lineage>
</organism>
<evidence type="ECO:0000313" key="2">
    <source>
        <dbReference type="Proteomes" id="UP000073492"/>
    </source>
</evidence>
<dbReference type="OrthoDB" id="10265891at2759"/>
<reference evidence="1 2" key="1">
    <citation type="submission" date="2015-07" db="EMBL/GenBank/DDBJ databases">
        <title>Comparative genomics of the Sigatoka disease complex on banana suggests a link between parallel evolutionary changes in Pseudocercospora fijiensis and Pseudocercospora eumusae and increased virulence on the banana host.</title>
        <authorList>
            <person name="Chang T.-C."/>
            <person name="Salvucci A."/>
            <person name="Crous P.W."/>
            <person name="Stergiopoulos I."/>
        </authorList>
    </citation>
    <scope>NUCLEOTIDE SEQUENCE [LARGE SCALE GENOMIC DNA]</scope>
    <source>
        <strain evidence="1 2">CBS 116634</strain>
    </source>
</reference>
<dbReference type="EMBL" id="LFZO01000296">
    <property type="protein sequence ID" value="KXT09938.1"/>
    <property type="molecule type" value="Genomic_DNA"/>
</dbReference>
<gene>
    <name evidence="1" type="ORF">AC579_9733</name>
</gene>
<evidence type="ECO:0000313" key="1">
    <source>
        <dbReference type="EMBL" id="KXT09938.1"/>
    </source>
</evidence>
<dbReference type="Proteomes" id="UP000073492">
    <property type="component" value="Unassembled WGS sequence"/>
</dbReference>
<dbReference type="AlphaFoldDB" id="A0A139I5H2"/>
<name>A0A139I5H2_9PEZI</name>
<sequence length="162" mass="18960">MAIAIAGARTSTVKRSIAEQSKDPMKSRPEIRRIWFFNDVAQIRRVSACLAFGSYEEPSEVISRILEYQKEEAPPYSVHADNVYTSHSNPSMSRRAKDDRHCKDCEAIMRDDRWRYQETGQKQNLRDEVRNALRSRNNCVYELQICRAERRSEIVPAVEREH</sequence>
<comment type="caution">
    <text evidence="1">The sequence shown here is derived from an EMBL/GenBank/DDBJ whole genome shotgun (WGS) entry which is preliminary data.</text>
</comment>
<accession>A0A139I5H2</accession>
<keyword evidence="2" id="KW-1185">Reference proteome</keyword>
<proteinExistence type="predicted"/>